<evidence type="ECO:0000313" key="8">
    <source>
        <dbReference type="EMBL" id="MDO3677316.1"/>
    </source>
</evidence>
<dbReference type="PROSITE" id="PS00137">
    <property type="entry name" value="SUBTILASE_HIS"/>
    <property type="match status" value="1"/>
</dbReference>
<comment type="similarity">
    <text evidence="1 5">Belongs to the peptidase S8 family.</text>
</comment>
<evidence type="ECO:0000256" key="3">
    <source>
        <dbReference type="ARBA" id="ARBA00022801"/>
    </source>
</evidence>
<sequence length="328" mass="35641">MFNGKKIAAAVIISILFFFISVVIYFKQFHLNESSIDITNLDSEQIMPWGVSSINAPALWARGITGKGIKIGIMDSGIYFGHPEFSRNLKQGINILNPSELPLDDFGHGTFVAGVIAANNNNYGVVGASFGAEIYPIKVLDKDGFGRINDIVEGIEWCIQNDINIINMSFAINEDNESFHSAIKKATEAGIIIVASASNSYGGEVGYPASYDEVISVTSVNKKMEIDKKAPRGKVDFSAPGVDIISTSSNGDYSNLSGNSYAAPHITGIIALLMEYRKNIGMPNDRSNLLNEIKKMTRDLGNKGLDKTYGNGFVILNEDHFPNGGIKR</sequence>
<feature type="domain" description="Peptidase S8/S53" evidence="7">
    <location>
        <begin position="66"/>
        <end position="312"/>
    </location>
</feature>
<feature type="transmembrane region" description="Helical" evidence="6">
    <location>
        <begin position="7"/>
        <end position="26"/>
    </location>
</feature>
<dbReference type="EMBL" id="JAUMKJ010000010">
    <property type="protein sequence ID" value="MDO3677316.1"/>
    <property type="molecule type" value="Genomic_DNA"/>
</dbReference>
<protein>
    <submittedName>
        <fullName evidence="8">S8 family peptidase</fullName>
    </submittedName>
</protein>
<dbReference type="SUPFAM" id="SSF52743">
    <property type="entry name" value="Subtilisin-like"/>
    <property type="match status" value="1"/>
</dbReference>
<keyword evidence="6" id="KW-0812">Transmembrane</keyword>
<feature type="active site" description="Charge relay system" evidence="5">
    <location>
        <position position="108"/>
    </location>
</feature>
<keyword evidence="6" id="KW-0472">Membrane</keyword>
<keyword evidence="4 5" id="KW-0720">Serine protease</keyword>
<evidence type="ECO:0000256" key="6">
    <source>
        <dbReference type="SAM" id="Phobius"/>
    </source>
</evidence>
<dbReference type="InterPro" id="IPR000209">
    <property type="entry name" value="Peptidase_S8/S53_dom"/>
</dbReference>
<feature type="active site" description="Charge relay system" evidence="5">
    <location>
        <position position="75"/>
    </location>
</feature>
<feature type="active site" description="Charge relay system" evidence="5">
    <location>
        <position position="260"/>
    </location>
</feature>
<dbReference type="InterPro" id="IPR051048">
    <property type="entry name" value="Peptidase_S8/S53_subtilisin"/>
</dbReference>
<keyword evidence="6" id="KW-1133">Transmembrane helix</keyword>
<organism evidence="8 9">
    <name type="scientific">Paenibacillus ehimensis</name>
    <dbReference type="NCBI Taxonomy" id="79264"/>
    <lineage>
        <taxon>Bacteria</taxon>
        <taxon>Bacillati</taxon>
        <taxon>Bacillota</taxon>
        <taxon>Bacilli</taxon>
        <taxon>Bacillales</taxon>
        <taxon>Paenibacillaceae</taxon>
        <taxon>Paenibacillus</taxon>
    </lineage>
</organism>
<dbReference type="InterPro" id="IPR015500">
    <property type="entry name" value="Peptidase_S8_subtilisin-rel"/>
</dbReference>
<dbReference type="PROSITE" id="PS51892">
    <property type="entry name" value="SUBTILASE"/>
    <property type="match status" value="1"/>
</dbReference>
<dbReference type="InterPro" id="IPR034202">
    <property type="entry name" value="Subtilisin_Carlsberg-like"/>
</dbReference>
<dbReference type="InterPro" id="IPR022398">
    <property type="entry name" value="Peptidase_S8_His-AS"/>
</dbReference>
<comment type="caution">
    <text evidence="8">The sequence shown here is derived from an EMBL/GenBank/DDBJ whole genome shotgun (WGS) entry which is preliminary data.</text>
</comment>
<dbReference type="Pfam" id="PF00082">
    <property type="entry name" value="Peptidase_S8"/>
    <property type="match status" value="1"/>
</dbReference>
<proteinExistence type="inferred from homology"/>
<keyword evidence="9" id="KW-1185">Reference proteome</keyword>
<dbReference type="PANTHER" id="PTHR43399">
    <property type="entry name" value="SUBTILISIN-RELATED"/>
    <property type="match status" value="1"/>
</dbReference>
<evidence type="ECO:0000256" key="4">
    <source>
        <dbReference type="ARBA" id="ARBA00022825"/>
    </source>
</evidence>
<dbReference type="PRINTS" id="PR00723">
    <property type="entry name" value="SUBTILISIN"/>
</dbReference>
<name>A0ABT8V9S6_9BACL</name>
<dbReference type="Proteomes" id="UP001168883">
    <property type="component" value="Unassembled WGS sequence"/>
</dbReference>
<evidence type="ECO:0000256" key="1">
    <source>
        <dbReference type="ARBA" id="ARBA00011073"/>
    </source>
</evidence>
<evidence type="ECO:0000256" key="2">
    <source>
        <dbReference type="ARBA" id="ARBA00022670"/>
    </source>
</evidence>
<dbReference type="InterPro" id="IPR036852">
    <property type="entry name" value="Peptidase_S8/S53_dom_sf"/>
</dbReference>
<dbReference type="InterPro" id="IPR023827">
    <property type="entry name" value="Peptidase_S8_Asp-AS"/>
</dbReference>
<accession>A0ABT8V9S6</accession>
<reference evidence="8" key="1">
    <citation type="submission" date="2023-07" db="EMBL/GenBank/DDBJ databases">
        <authorList>
            <person name="Aktuganov G."/>
            <person name="Boyko T."/>
            <person name="Delegan Y."/>
            <person name="Galimzianova N."/>
            <person name="Gilvanova E."/>
            <person name="Korobov V."/>
            <person name="Kuzmina L."/>
            <person name="Melentiev A."/>
            <person name="Milman P."/>
            <person name="Ryabova A."/>
            <person name="Stupak E."/>
            <person name="Yasakov T."/>
            <person name="Zharikova N."/>
            <person name="Zhurenko E."/>
        </authorList>
    </citation>
    <scope>NUCLEOTIDE SEQUENCE</scope>
    <source>
        <strain evidence="8">IB-739</strain>
    </source>
</reference>
<dbReference type="Gene3D" id="3.40.50.200">
    <property type="entry name" value="Peptidase S8/S53 domain"/>
    <property type="match status" value="1"/>
</dbReference>
<dbReference type="PANTHER" id="PTHR43399:SF4">
    <property type="entry name" value="CELL WALL-ASSOCIATED PROTEASE"/>
    <property type="match status" value="1"/>
</dbReference>
<evidence type="ECO:0000259" key="7">
    <source>
        <dbReference type="Pfam" id="PF00082"/>
    </source>
</evidence>
<evidence type="ECO:0000256" key="5">
    <source>
        <dbReference type="PROSITE-ProRule" id="PRU01240"/>
    </source>
</evidence>
<evidence type="ECO:0000313" key="9">
    <source>
        <dbReference type="Proteomes" id="UP001168883"/>
    </source>
</evidence>
<dbReference type="RefSeq" id="WP_025845125.1">
    <property type="nucleotide sequence ID" value="NZ_JAUMKJ010000010.1"/>
</dbReference>
<dbReference type="CDD" id="cd07477">
    <property type="entry name" value="Peptidases_S8_Subtilisin_subset"/>
    <property type="match status" value="1"/>
</dbReference>
<dbReference type="PROSITE" id="PS00136">
    <property type="entry name" value="SUBTILASE_ASP"/>
    <property type="match status" value="1"/>
</dbReference>
<keyword evidence="2 5" id="KW-0645">Protease</keyword>
<keyword evidence="3 5" id="KW-0378">Hydrolase</keyword>
<gene>
    <name evidence="8" type="ORF">Q3C12_09930</name>
</gene>